<gene>
    <name evidence="2" type="ORF">HPHI1048_LOCUS23598</name>
</gene>
<evidence type="ECO:0000313" key="2">
    <source>
        <dbReference type="EMBL" id="CAD8508311.1"/>
    </source>
</evidence>
<feature type="compositionally biased region" description="Low complexity" evidence="1">
    <location>
        <begin position="264"/>
        <end position="277"/>
    </location>
</feature>
<reference evidence="2" key="1">
    <citation type="submission" date="2021-01" db="EMBL/GenBank/DDBJ databases">
        <authorList>
            <person name="Corre E."/>
            <person name="Pelletier E."/>
            <person name="Niang G."/>
            <person name="Scheremetjew M."/>
            <person name="Finn R."/>
            <person name="Kale V."/>
            <person name="Holt S."/>
            <person name="Cochrane G."/>
            <person name="Meng A."/>
            <person name="Brown T."/>
            <person name="Cohen L."/>
        </authorList>
    </citation>
    <scope>NUCLEOTIDE SEQUENCE</scope>
    <source>
        <strain evidence="2">CCMP325</strain>
    </source>
</reference>
<proteinExistence type="predicted"/>
<name>A0A7S0I1M0_9CRYP</name>
<organism evidence="2">
    <name type="scientific">Hanusia phi</name>
    <dbReference type="NCBI Taxonomy" id="3032"/>
    <lineage>
        <taxon>Eukaryota</taxon>
        <taxon>Cryptophyceae</taxon>
        <taxon>Pyrenomonadales</taxon>
        <taxon>Geminigeraceae</taxon>
        <taxon>Hanusia</taxon>
    </lineage>
</organism>
<feature type="region of interest" description="Disordered" evidence="1">
    <location>
        <begin position="193"/>
        <end position="231"/>
    </location>
</feature>
<dbReference type="EMBL" id="HBEO01034808">
    <property type="protein sequence ID" value="CAD8508311.1"/>
    <property type="molecule type" value="Transcribed_RNA"/>
</dbReference>
<feature type="compositionally biased region" description="Basic and acidic residues" evidence="1">
    <location>
        <begin position="201"/>
        <end position="212"/>
    </location>
</feature>
<sequence>MTLRRAMQGGSLTVAKLAACAGVPILLVILLLLDRTPSPNLLLARHYPSTRSPLMARRAVGGARTQSLLLPWYESVSVGDGAGPESTSYWKVPATSLSGGFPAPPNTFQDPTVWNADSVLNGGNKEWSEEDAALHAYNMQRWRNRILDEQIEKQENMWDLMNRAEYCDRYCGGNNDWGHMCYRCRGWNQYDKSDSPTASLKHADKTAEEAKPNSKKSSNKKGSRNKEELAKNLRKLADDAIKALADLDAPRTEAGKELEQATASKMQKIIQSIKKES</sequence>
<feature type="region of interest" description="Disordered" evidence="1">
    <location>
        <begin position="246"/>
        <end position="277"/>
    </location>
</feature>
<feature type="compositionally biased region" description="Basic and acidic residues" evidence="1">
    <location>
        <begin position="248"/>
        <end position="259"/>
    </location>
</feature>
<accession>A0A7S0I1M0</accession>
<dbReference type="AlphaFoldDB" id="A0A7S0I1M0"/>
<protein>
    <submittedName>
        <fullName evidence="2">Uncharacterized protein</fullName>
    </submittedName>
</protein>
<feature type="compositionally biased region" description="Basic residues" evidence="1">
    <location>
        <begin position="213"/>
        <end position="223"/>
    </location>
</feature>
<evidence type="ECO:0000256" key="1">
    <source>
        <dbReference type="SAM" id="MobiDB-lite"/>
    </source>
</evidence>